<comment type="caution">
    <text evidence="3">The sequence shown here is derived from an EMBL/GenBank/DDBJ whole genome shotgun (WGS) entry which is preliminary data.</text>
</comment>
<reference evidence="3" key="1">
    <citation type="journal article" date="2023" name="IMA Fungus">
        <title>Comparative genomic study of the Penicillium genus elucidates a diverse pangenome and 15 lateral gene transfer events.</title>
        <authorList>
            <person name="Petersen C."/>
            <person name="Sorensen T."/>
            <person name="Nielsen M.R."/>
            <person name="Sondergaard T.E."/>
            <person name="Sorensen J.L."/>
            <person name="Fitzpatrick D.A."/>
            <person name="Frisvad J.C."/>
            <person name="Nielsen K.L."/>
        </authorList>
    </citation>
    <scope>NUCLEOTIDE SEQUENCE</scope>
    <source>
        <strain evidence="3">IBT 17514</strain>
    </source>
</reference>
<dbReference type="PRINTS" id="PR00081">
    <property type="entry name" value="GDHRDH"/>
</dbReference>
<gene>
    <name evidence="3" type="ORF">N7493_005666</name>
</gene>
<dbReference type="PANTHER" id="PTHR43157:SF31">
    <property type="entry name" value="PHOSPHATIDYLINOSITOL-GLYCAN BIOSYNTHESIS CLASS F PROTEIN"/>
    <property type="match status" value="1"/>
</dbReference>
<evidence type="ECO:0000313" key="3">
    <source>
        <dbReference type="EMBL" id="KAJ5727846.1"/>
    </source>
</evidence>
<reference evidence="3" key="2">
    <citation type="submission" date="2023-01" db="EMBL/GenBank/DDBJ databases">
        <authorList>
            <person name="Petersen C."/>
        </authorList>
    </citation>
    <scope>NUCLEOTIDE SEQUENCE</scope>
    <source>
        <strain evidence="3">IBT 17514</strain>
    </source>
</reference>
<dbReference type="InterPro" id="IPR002347">
    <property type="entry name" value="SDR_fam"/>
</dbReference>
<keyword evidence="4" id="KW-1185">Reference proteome</keyword>
<evidence type="ECO:0000256" key="2">
    <source>
        <dbReference type="ARBA" id="ARBA00023002"/>
    </source>
</evidence>
<comment type="similarity">
    <text evidence="1">Belongs to the short-chain dehydrogenases/reductases (SDR) family.</text>
</comment>
<accession>A0AAD6HNX7</accession>
<dbReference type="InterPro" id="IPR036291">
    <property type="entry name" value="NAD(P)-bd_dom_sf"/>
</dbReference>
<evidence type="ECO:0000256" key="1">
    <source>
        <dbReference type="ARBA" id="ARBA00006484"/>
    </source>
</evidence>
<dbReference type="Pfam" id="PF00106">
    <property type="entry name" value="adh_short"/>
    <property type="match status" value="1"/>
</dbReference>
<name>A0AAD6HNX7_9EURO</name>
<dbReference type="PANTHER" id="PTHR43157">
    <property type="entry name" value="PHOSPHATIDYLINOSITOL-GLYCAN BIOSYNTHESIS CLASS F PROTEIN-RELATED"/>
    <property type="match status" value="1"/>
</dbReference>
<dbReference type="EMBL" id="JAQJAN010000006">
    <property type="protein sequence ID" value="KAJ5727846.1"/>
    <property type="molecule type" value="Genomic_DNA"/>
</dbReference>
<dbReference type="SUPFAM" id="SSF51735">
    <property type="entry name" value="NAD(P)-binding Rossmann-fold domains"/>
    <property type="match status" value="1"/>
</dbReference>
<sequence length="314" mass="35041">MISSLLTTLNDYVQTFRGINPSTIPDDFAPGTDLRGKWVIITGGNSGIGFEAAKFFATWGANIILACRDPPTYEQHPIDAVKTCREVSKEQGHSSTVEWWQIDMSCLSSVEAFCQRWLETNHTLDILCNNAGEPSGDPIRMTDDGFQYTHQIKLLAPVLTTLRLLPSIAKSPEPRIICTVSAAHHMGQLDFEHFNGGPGLGTLAYSNNKLFFQMWIVEMQSRFFKHPEYLHITIHGVNPGMVLSSIWNTASNKDRPITKFLLQHCGITSKQGSFPIIHAATSPSAWTGSQEAECRFTSRMRWREVYQSSMGGPC</sequence>
<keyword evidence="2" id="KW-0560">Oxidoreductase</keyword>
<evidence type="ECO:0000313" key="4">
    <source>
        <dbReference type="Proteomes" id="UP001215712"/>
    </source>
</evidence>
<dbReference type="AlphaFoldDB" id="A0AAD6HNX7"/>
<organism evidence="3 4">
    <name type="scientific">Penicillium malachiteum</name>
    <dbReference type="NCBI Taxonomy" id="1324776"/>
    <lineage>
        <taxon>Eukaryota</taxon>
        <taxon>Fungi</taxon>
        <taxon>Dikarya</taxon>
        <taxon>Ascomycota</taxon>
        <taxon>Pezizomycotina</taxon>
        <taxon>Eurotiomycetes</taxon>
        <taxon>Eurotiomycetidae</taxon>
        <taxon>Eurotiales</taxon>
        <taxon>Aspergillaceae</taxon>
        <taxon>Penicillium</taxon>
    </lineage>
</organism>
<dbReference type="Gene3D" id="3.40.50.720">
    <property type="entry name" value="NAD(P)-binding Rossmann-like Domain"/>
    <property type="match status" value="1"/>
</dbReference>
<dbReference type="GO" id="GO:0016491">
    <property type="term" value="F:oxidoreductase activity"/>
    <property type="evidence" value="ECO:0007669"/>
    <property type="project" value="UniProtKB-KW"/>
</dbReference>
<proteinExistence type="inferred from homology"/>
<protein>
    <submittedName>
        <fullName evidence="3">NAD(P)-binding protein</fullName>
    </submittedName>
</protein>
<dbReference type="Proteomes" id="UP001215712">
    <property type="component" value="Unassembled WGS sequence"/>
</dbReference>